<reference evidence="2 3" key="1">
    <citation type="journal article" date="2007" name="Nat. Biotechnol.">
        <title>Complete genome sequence of the myxobacterium Sorangium cellulosum.</title>
        <authorList>
            <person name="Schneiker S."/>
            <person name="Perlova O."/>
            <person name="Kaiser O."/>
            <person name="Gerth K."/>
            <person name="Alici A."/>
            <person name="Altmeyer M.O."/>
            <person name="Bartels D."/>
            <person name="Bekel T."/>
            <person name="Beyer S."/>
            <person name="Bode E."/>
            <person name="Bode H.B."/>
            <person name="Bolten C.J."/>
            <person name="Choudhuri J.V."/>
            <person name="Doss S."/>
            <person name="Elnakady Y.A."/>
            <person name="Frank B."/>
            <person name="Gaigalat L."/>
            <person name="Goesmann A."/>
            <person name="Groeger C."/>
            <person name="Gross F."/>
            <person name="Jelsbak L."/>
            <person name="Jelsbak L."/>
            <person name="Kalinowski J."/>
            <person name="Kegler C."/>
            <person name="Knauber T."/>
            <person name="Konietzny S."/>
            <person name="Kopp M."/>
            <person name="Krause L."/>
            <person name="Krug D."/>
            <person name="Linke B."/>
            <person name="Mahmud T."/>
            <person name="Martinez-Arias R."/>
            <person name="McHardy A.C."/>
            <person name="Merai M."/>
            <person name="Meyer F."/>
            <person name="Mormann S."/>
            <person name="Munoz-Dorado J."/>
            <person name="Perez J."/>
            <person name="Pradella S."/>
            <person name="Rachid S."/>
            <person name="Raddatz G."/>
            <person name="Rosenau F."/>
            <person name="Rueckert C."/>
            <person name="Sasse F."/>
            <person name="Scharfe M."/>
            <person name="Schuster S.C."/>
            <person name="Suen G."/>
            <person name="Treuner-Lange A."/>
            <person name="Velicer G.J."/>
            <person name="Vorholter F.-J."/>
            <person name="Weissman K.J."/>
            <person name="Welch R.D."/>
            <person name="Wenzel S.C."/>
            <person name="Whitworth D.E."/>
            <person name="Wilhelm S."/>
            <person name="Wittmann C."/>
            <person name="Bloecker H."/>
            <person name="Puehler A."/>
            <person name="Mueller R."/>
        </authorList>
    </citation>
    <scope>NUCLEOTIDE SEQUENCE [LARGE SCALE GENOMIC DNA]</scope>
    <source>
        <strain evidence="3">So ce56</strain>
    </source>
</reference>
<proteinExistence type="predicted"/>
<protein>
    <submittedName>
        <fullName evidence="2">Uncharacterized protein</fullName>
    </submittedName>
</protein>
<organism evidence="2 3">
    <name type="scientific">Sorangium cellulosum (strain So ce56)</name>
    <name type="common">Polyangium cellulosum (strain So ce56)</name>
    <dbReference type="NCBI Taxonomy" id="448385"/>
    <lineage>
        <taxon>Bacteria</taxon>
        <taxon>Pseudomonadati</taxon>
        <taxon>Myxococcota</taxon>
        <taxon>Polyangia</taxon>
        <taxon>Polyangiales</taxon>
        <taxon>Polyangiaceae</taxon>
        <taxon>Sorangium</taxon>
    </lineage>
</organism>
<dbReference type="HOGENOM" id="CLU_066009_0_0_7"/>
<dbReference type="STRING" id="448385.sce5654"/>
<gene>
    <name evidence="2" type="ordered locus">sce5654</name>
</gene>
<evidence type="ECO:0000313" key="2">
    <source>
        <dbReference type="EMBL" id="CAN95817.1"/>
    </source>
</evidence>
<dbReference type="AlphaFoldDB" id="A9G405"/>
<evidence type="ECO:0000256" key="1">
    <source>
        <dbReference type="SAM" id="MobiDB-lite"/>
    </source>
</evidence>
<accession>A9G405</accession>
<name>A9G405_SORC5</name>
<keyword evidence="3" id="KW-1185">Reference proteome</keyword>
<evidence type="ECO:0000313" key="3">
    <source>
        <dbReference type="Proteomes" id="UP000002139"/>
    </source>
</evidence>
<dbReference type="Gene3D" id="2.130.10.30">
    <property type="entry name" value="Regulator of chromosome condensation 1/beta-lactamase-inhibitor protein II"/>
    <property type="match status" value="1"/>
</dbReference>
<dbReference type="InterPro" id="IPR009091">
    <property type="entry name" value="RCC1/BLIP-II"/>
</dbReference>
<sequence>MAAGAAMLAMGCSGKWTTQESGAEMAGGAGGSEGTAQGGDPGSAAACAAGEARCNASGLRETCTSDGGWSVSDFVCARNVAVDDDVGSTCVTKTDGSYRCWGEDPGGALPAERYRRVQLTRQGLIGLTEDGRLLAAETLLPDGLPPVASFRATNMWGEQGVCPLFVDGSFAVLLDRNQENLPEPPDKVVEFEGPFTQALCAWEGLVAGVRPDGSLWQFHGMETIPGEFTQVAFSNRIVCGLTKAGGIQCFEPSISCGNTPSTHCAGPEYPEFSGGPYRSITATAGAVCAIDAEGALTCRRYDGADMPIDAGRFTFIEGGYDLLCGVRTDGSGACFRHGGWNLGEVGPFVPVEPALDPGW</sequence>
<dbReference type="KEGG" id="scl:sce5654"/>
<dbReference type="EMBL" id="AM746676">
    <property type="protein sequence ID" value="CAN95817.1"/>
    <property type="molecule type" value="Genomic_DNA"/>
</dbReference>
<dbReference type="Proteomes" id="UP000002139">
    <property type="component" value="Chromosome"/>
</dbReference>
<feature type="compositionally biased region" description="Gly residues" evidence="1">
    <location>
        <begin position="25"/>
        <end position="41"/>
    </location>
</feature>
<feature type="region of interest" description="Disordered" evidence="1">
    <location>
        <begin position="21"/>
        <end position="42"/>
    </location>
</feature>